<keyword evidence="7 9" id="KW-0346">Stress response</keyword>
<dbReference type="GO" id="GO:0005524">
    <property type="term" value="F:ATP binding"/>
    <property type="evidence" value="ECO:0007669"/>
    <property type="project" value="UniProtKB-UniRule"/>
</dbReference>
<evidence type="ECO:0000256" key="6">
    <source>
        <dbReference type="ARBA" id="ARBA00022840"/>
    </source>
</evidence>
<dbReference type="AlphaFoldDB" id="A0A828Z6T2"/>
<evidence type="ECO:0000313" key="13">
    <source>
        <dbReference type="Proteomes" id="UP000001338"/>
    </source>
</evidence>
<evidence type="ECO:0000256" key="10">
    <source>
        <dbReference type="RuleBase" id="RU003322"/>
    </source>
</evidence>
<dbReference type="InterPro" id="IPR043129">
    <property type="entry name" value="ATPase_NBD"/>
</dbReference>
<dbReference type="GO" id="GO:0140662">
    <property type="term" value="F:ATP-dependent protein folding chaperone"/>
    <property type="evidence" value="ECO:0007669"/>
    <property type="project" value="InterPro"/>
</dbReference>
<dbReference type="NCBIfam" id="NF001413">
    <property type="entry name" value="PRK00290.1"/>
    <property type="match status" value="1"/>
</dbReference>
<dbReference type="NCBIfam" id="NF003520">
    <property type="entry name" value="PRK05183.1"/>
    <property type="match status" value="1"/>
</dbReference>
<dbReference type="InterPro" id="IPR018181">
    <property type="entry name" value="Heat_shock_70_CS"/>
</dbReference>
<evidence type="ECO:0000313" key="12">
    <source>
        <dbReference type="EMBL" id="EKR65185.1"/>
    </source>
</evidence>
<dbReference type="Gene3D" id="3.30.420.40">
    <property type="match status" value="2"/>
</dbReference>
<keyword evidence="5 9" id="KW-0547">Nucleotide-binding</keyword>
<keyword evidence="6 9" id="KW-0067">ATP-binding</keyword>
<evidence type="ECO:0000256" key="3">
    <source>
        <dbReference type="ARBA" id="ARBA00014415"/>
    </source>
</evidence>
<dbReference type="Proteomes" id="UP000001338">
    <property type="component" value="Unassembled WGS sequence"/>
</dbReference>
<dbReference type="SUPFAM" id="SSF53067">
    <property type="entry name" value="Actin-like ATPase domain"/>
    <property type="match status" value="2"/>
</dbReference>
<dbReference type="FunFam" id="3.90.640.10:FF:000003">
    <property type="entry name" value="Molecular chaperone DnaK"/>
    <property type="match status" value="1"/>
</dbReference>
<accession>A0A828Z6T2</accession>
<dbReference type="FunFam" id="1.20.1270.10:FF:000001">
    <property type="entry name" value="Molecular chaperone DnaK"/>
    <property type="match status" value="1"/>
</dbReference>
<evidence type="ECO:0000256" key="5">
    <source>
        <dbReference type="ARBA" id="ARBA00022741"/>
    </source>
</evidence>
<keyword evidence="8 9" id="KW-0143">Chaperone</keyword>
<dbReference type="GO" id="GO:0051082">
    <property type="term" value="F:unfolded protein binding"/>
    <property type="evidence" value="ECO:0007669"/>
    <property type="project" value="InterPro"/>
</dbReference>
<dbReference type="NCBIfam" id="TIGR02350">
    <property type="entry name" value="prok_dnaK"/>
    <property type="match status" value="1"/>
</dbReference>
<dbReference type="FunFam" id="3.30.420.40:FF:000020">
    <property type="entry name" value="Chaperone protein HscA homolog"/>
    <property type="match status" value="1"/>
</dbReference>
<dbReference type="PROSITE" id="PS00297">
    <property type="entry name" value="HSP70_1"/>
    <property type="match status" value="1"/>
</dbReference>
<evidence type="ECO:0000256" key="8">
    <source>
        <dbReference type="ARBA" id="ARBA00023186"/>
    </source>
</evidence>
<dbReference type="Gene3D" id="1.20.1270.10">
    <property type="match status" value="1"/>
</dbReference>
<dbReference type="Pfam" id="PF00012">
    <property type="entry name" value="HSP70"/>
    <property type="match status" value="1"/>
</dbReference>
<evidence type="ECO:0000256" key="1">
    <source>
        <dbReference type="ARBA" id="ARBA00002290"/>
    </source>
</evidence>
<dbReference type="GeneID" id="61111332"/>
<dbReference type="FunFam" id="3.30.420.40:FF:000004">
    <property type="entry name" value="Molecular chaperone DnaK"/>
    <property type="match status" value="1"/>
</dbReference>
<dbReference type="PRINTS" id="PR00301">
    <property type="entry name" value="HEATSHOCK70"/>
</dbReference>
<proteinExistence type="evidence at transcript level"/>
<feature type="region of interest" description="Disordered" evidence="11">
    <location>
        <begin position="602"/>
        <end position="643"/>
    </location>
</feature>
<gene>
    <name evidence="9 12" type="primary">dnaK</name>
    <name evidence="12" type="ORF">LEP1GSC036_0275</name>
</gene>
<dbReference type="InterPro" id="IPR013126">
    <property type="entry name" value="Hsp_70_fam"/>
</dbReference>
<comment type="caution">
    <text evidence="12">The sequence shown here is derived from an EMBL/GenBank/DDBJ whole genome shotgun (WGS) entry which is preliminary data.</text>
</comment>
<comment type="induction">
    <text evidence="9">By stress conditions e.g. heat shock.</text>
</comment>
<dbReference type="HAMAP" id="MF_00332">
    <property type="entry name" value="DnaK"/>
    <property type="match status" value="1"/>
</dbReference>
<dbReference type="InterPro" id="IPR012725">
    <property type="entry name" value="Chaperone_DnaK"/>
</dbReference>
<organism evidence="12 13">
    <name type="scientific">Leptospira weilii str. 2006001853</name>
    <dbReference type="NCBI Taxonomy" id="1001589"/>
    <lineage>
        <taxon>Bacteria</taxon>
        <taxon>Pseudomonadati</taxon>
        <taxon>Spirochaetota</taxon>
        <taxon>Spirochaetia</taxon>
        <taxon>Leptospirales</taxon>
        <taxon>Leptospiraceae</taxon>
        <taxon>Leptospira</taxon>
    </lineage>
</organism>
<protein>
    <recommendedName>
        <fullName evidence="3 9">Chaperone protein DnaK</fullName>
    </recommendedName>
    <alternativeName>
        <fullName evidence="9">HSP70</fullName>
    </alternativeName>
    <alternativeName>
        <fullName evidence="9">Heat shock 70 kDa protein</fullName>
    </alternativeName>
    <alternativeName>
        <fullName evidence="9">Heat shock protein 70</fullName>
    </alternativeName>
</protein>
<dbReference type="FunFam" id="2.60.34.10:FF:000014">
    <property type="entry name" value="Chaperone protein DnaK HSP70"/>
    <property type="match status" value="1"/>
</dbReference>
<dbReference type="PROSITE" id="PS00329">
    <property type="entry name" value="HSP70_2"/>
    <property type="match status" value="1"/>
</dbReference>
<keyword evidence="4 9" id="KW-0597">Phosphoprotein</keyword>
<dbReference type="EMBL" id="AFLV02000023">
    <property type="protein sequence ID" value="EKR65185.1"/>
    <property type="molecule type" value="Genomic_DNA"/>
</dbReference>
<evidence type="ECO:0000256" key="11">
    <source>
        <dbReference type="SAM" id="MobiDB-lite"/>
    </source>
</evidence>
<sequence>MSKEKIIGIDLGTTNSVVSVMEGGDPVVIQNSEGARTTPSIVAFTAKGENLVGQFAKNQAITNAVNTIRSAKRFIGRRISECESEMKHVSYKVVRSGNEGVKFETSAGEFTPQEISARVLMKMKQTAEDYLGQKVTKAVITVPAYFNDEQRQATKDAGRIAGLEVERIINEPTAAALAYGFDKKNVNSKIAVYDLGGGTFDISILELADGVFEVKSTNGDTHLGGDDFDMAIMEWMISEFKNQTGIDISADKNTVQRLKEAAEKAKIELSGTMSTQINLPFITADASGPKHLDMTLSRAKFDQLTKSLVDRTRIPCENALRDAGLKASDINEVILVGGSIRIPAVQELVKQIFGKEPNKSVNPDEVVAVGAAIQGGVLAGEVSDVLLLDVTPLSLGIETLGGVMTKLIERNTTIPTKKSQVFSTAADNQSAVSIHVLQGEREMASANRTLGRFDLIGIPPAPRGVPQIEVTFDIDANGIVHVSAKDLGTGKEQKIRIESSSGLSEDEIQKMVKDAEAHAAADKAQREVIEAKNELDTLAYSLEKTVNEAGDKIGASEKQLATDEIKRAREAIESNDKARMESAKASISKIASDIATKIYSQGAPGAEQAAGSTGPDQGQNDQGKSNGEKVVDADYTVVDDEKK</sequence>
<dbReference type="SUPFAM" id="SSF100934">
    <property type="entry name" value="Heat shock protein 70kD (HSP70), C-terminal subdomain"/>
    <property type="match status" value="1"/>
</dbReference>
<evidence type="ECO:0000256" key="9">
    <source>
        <dbReference type="HAMAP-Rule" id="MF_00332"/>
    </source>
</evidence>
<evidence type="ECO:0000256" key="7">
    <source>
        <dbReference type="ARBA" id="ARBA00023016"/>
    </source>
</evidence>
<name>A0A828Z6T2_9LEPT</name>
<evidence type="ECO:0000256" key="2">
    <source>
        <dbReference type="ARBA" id="ARBA00007381"/>
    </source>
</evidence>
<dbReference type="SUPFAM" id="SSF100920">
    <property type="entry name" value="Heat shock protein 70kD (HSP70), peptide-binding domain"/>
    <property type="match status" value="1"/>
</dbReference>
<feature type="compositionally biased region" description="Polar residues" evidence="11">
    <location>
        <begin position="610"/>
        <end position="625"/>
    </location>
</feature>
<dbReference type="InterPro" id="IPR029048">
    <property type="entry name" value="HSP70_C_sf"/>
</dbReference>
<dbReference type="Gene3D" id="3.90.640.10">
    <property type="entry name" value="Actin, Chain A, domain 4"/>
    <property type="match status" value="1"/>
</dbReference>
<evidence type="ECO:0000256" key="4">
    <source>
        <dbReference type="ARBA" id="ARBA00022553"/>
    </source>
</evidence>
<dbReference type="GO" id="GO:0005737">
    <property type="term" value="C:cytoplasm"/>
    <property type="evidence" value="ECO:0007669"/>
    <property type="project" value="UniProtKB-ARBA"/>
</dbReference>
<comment type="function">
    <text evidence="1 9">Acts as a chaperone.</text>
</comment>
<feature type="modified residue" description="Phosphothreonine; by autocatalysis" evidence="9">
    <location>
        <position position="199"/>
    </location>
</feature>
<dbReference type="Gene3D" id="2.60.34.10">
    <property type="entry name" value="Substrate Binding Domain Of DNAk, Chain A, domain 1"/>
    <property type="match status" value="1"/>
</dbReference>
<reference evidence="12 13" key="1">
    <citation type="submission" date="2012-10" db="EMBL/GenBank/DDBJ databases">
        <authorList>
            <person name="Harkins D.M."/>
            <person name="Durkin A.S."/>
            <person name="Brinkac L.M."/>
            <person name="Haft D.H."/>
            <person name="Selengut J.D."/>
            <person name="Sanka R."/>
            <person name="DePew J."/>
            <person name="Purushe J."/>
            <person name="Whelen A.C."/>
            <person name="Vinetz J.M."/>
            <person name="Sutton G.G."/>
            <person name="Nierman W.C."/>
            <person name="Fouts D.E."/>
        </authorList>
    </citation>
    <scope>NUCLEOTIDE SEQUENCE [LARGE SCALE GENOMIC DNA]</scope>
    <source>
        <strain evidence="12 13">2006001853</strain>
    </source>
</reference>
<dbReference type="RefSeq" id="WP_002556534.1">
    <property type="nucleotide sequence ID" value="NZ_AFLV02000023.1"/>
</dbReference>
<dbReference type="CDD" id="cd10234">
    <property type="entry name" value="ASKHA_NBD_HSP70_DnaK-like"/>
    <property type="match status" value="1"/>
</dbReference>
<comment type="similarity">
    <text evidence="2 9 10">Belongs to the heat shock protein 70 family.</text>
</comment>
<dbReference type="PANTHER" id="PTHR19375">
    <property type="entry name" value="HEAT SHOCK PROTEIN 70KDA"/>
    <property type="match status" value="1"/>
</dbReference>
<dbReference type="InterPro" id="IPR029047">
    <property type="entry name" value="HSP70_peptide-bd_sf"/>
</dbReference>